<keyword evidence="3" id="KW-0547">Nucleotide-binding</keyword>
<dbReference type="GO" id="GO:0004357">
    <property type="term" value="F:glutamate-cysteine ligase activity"/>
    <property type="evidence" value="ECO:0007669"/>
    <property type="project" value="UniProtKB-EC"/>
</dbReference>
<dbReference type="InterPro" id="IPR014746">
    <property type="entry name" value="Gln_synth/guanido_kin_cat_dom"/>
</dbReference>
<name>A0AAU8EYS2_9MICC</name>
<protein>
    <recommendedName>
        <fullName evidence="1">glutamate--cysteine ligase</fullName>
        <ecNumber evidence="1">6.3.2.2</ecNumber>
    </recommendedName>
</protein>
<dbReference type="Pfam" id="PF04107">
    <property type="entry name" value="GCS2"/>
    <property type="match status" value="1"/>
</dbReference>
<proteinExistence type="predicted"/>
<accession>A0AAU8EYS2</accession>
<keyword evidence="2 6" id="KW-0436">Ligase</keyword>
<comment type="catalytic activity">
    <reaction evidence="5">
        <text>L-cysteine + L-glutamate + ATP = gamma-L-glutamyl-L-cysteine + ADP + phosphate + H(+)</text>
        <dbReference type="Rhea" id="RHEA:13285"/>
        <dbReference type="ChEBI" id="CHEBI:15378"/>
        <dbReference type="ChEBI" id="CHEBI:29985"/>
        <dbReference type="ChEBI" id="CHEBI:30616"/>
        <dbReference type="ChEBI" id="CHEBI:35235"/>
        <dbReference type="ChEBI" id="CHEBI:43474"/>
        <dbReference type="ChEBI" id="CHEBI:58173"/>
        <dbReference type="ChEBI" id="CHEBI:456216"/>
        <dbReference type="EC" id="6.3.2.2"/>
    </reaction>
</comment>
<evidence type="ECO:0000256" key="2">
    <source>
        <dbReference type="ARBA" id="ARBA00022598"/>
    </source>
</evidence>
<dbReference type="AlphaFoldDB" id="A0AAU8EYS2"/>
<gene>
    <name evidence="6" type="ORF">ABRP34_23720</name>
</gene>
<sequence length="368" mass="40054">MAGSLTLEPGGQLELSSRPEANLQQVVRSVHDSLQLLRERASALGASLVGAGVAPYREPQRITQAPRYAAMEQYFEPWAPAGPTMMCSTASVQVNVEAGASDAEIRERWHLLYAIGPVLAATFANSSWITGRRSGWKSTRLAAWLNLDPARTGVPYIKAAHDPGAAYARWALDAPLMMIRRSQGDWRAPAGLTFREWLSMGTSAVPDRQPATVADLQQHLSTLFPHVRPKGYFEVRYLDAQPGCWWAVPAAVVAALISDPATAETAKDICAASPDWEAAARFGLENPAVATRAAQLSALAVDRLRLDPATVGLARLVEEYAEKWTLRGLSPADDPHLRGRHATRVVARWMAPSSGPEVRRATNARRAR</sequence>
<dbReference type="EMBL" id="CP159280">
    <property type="protein sequence ID" value="XCH14007.1"/>
    <property type="molecule type" value="Genomic_DNA"/>
</dbReference>
<dbReference type="RefSeq" id="WP_353713682.1">
    <property type="nucleotide sequence ID" value="NZ_CP159280.1"/>
</dbReference>
<dbReference type="GO" id="GO:0006750">
    <property type="term" value="P:glutathione biosynthetic process"/>
    <property type="evidence" value="ECO:0007669"/>
    <property type="project" value="InterPro"/>
</dbReference>
<geneLocation type="plasmid" evidence="6">
    <name>unnamed</name>
</geneLocation>
<dbReference type="InterPro" id="IPR035434">
    <property type="entry name" value="GCL_bact_plant"/>
</dbReference>
<dbReference type="EC" id="6.3.2.2" evidence="1"/>
<evidence type="ECO:0000256" key="3">
    <source>
        <dbReference type="ARBA" id="ARBA00022741"/>
    </source>
</evidence>
<reference evidence="6" key="1">
    <citation type="submission" date="2024-06" db="EMBL/GenBank/DDBJ databases">
        <title>Biodegradation of dimethachlon by Arthrobacter sp. K5: mechanistic insights and ecological implications.</title>
        <authorList>
            <person name="Hu S."/>
            <person name="Lu P."/>
        </authorList>
    </citation>
    <scope>NUCLEOTIDE SEQUENCE</scope>
    <source>
        <strain evidence="6">K5</strain>
        <plasmid evidence="6">unnamed</plasmid>
    </source>
</reference>
<dbReference type="InterPro" id="IPR006336">
    <property type="entry name" value="GCS2"/>
</dbReference>
<dbReference type="SUPFAM" id="SSF55931">
    <property type="entry name" value="Glutamine synthetase/guanido kinase"/>
    <property type="match status" value="1"/>
</dbReference>
<keyword evidence="6" id="KW-0614">Plasmid</keyword>
<evidence type="ECO:0000256" key="4">
    <source>
        <dbReference type="ARBA" id="ARBA00022840"/>
    </source>
</evidence>
<evidence type="ECO:0000256" key="5">
    <source>
        <dbReference type="ARBA" id="ARBA00048819"/>
    </source>
</evidence>
<dbReference type="Gene3D" id="3.30.590.20">
    <property type="match status" value="1"/>
</dbReference>
<evidence type="ECO:0000256" key="1">
    <source>
        <dbReference type="ARBA" id="ARBA00012220"/>
    </source>
</evidence>
<keyword evidence="4" id="KW-0067">ATP-binding</keyword>
<dbReference type="GO" id="GO:0005524">
    <property type="term" value="F:ATP binding"/>
    <property type="evidence" value="ECO:0007669"/>
    <property type="project" value="UniProtKB-KW"/>
</dbReference>
<evidence type="ECO:0000313" key="6">
    <source>
        <dbReference type="EMBL" id="XCH14007.1"/>
    </source>
</evidence>
<dbReference type="PANTHER" id="PTHR34378:SF1">
    <property type="entry name" value="GLUTAMATE--CYSTEINE LIGASE, CHLOROPLASTIC"/>
    <property type="match status" value="1"/>
</dbReference>
<organism evidence="6">
    <name type="scientific">Arthrobacter sp. K5</name>
    <dbReference type="NCBI Taxonomy" id="2839623"/>
    <lineage>
        <taxon>Bacteria</taxon>
        <taxon>Bacillati</taxon>
        <taxon>Actinomycetota</taxon>
        <taxon>Actinomycetes</taxon>
        <taxon>Micrococcales</taxon>
        <taxon>Micrococcaceae</taxon>
        <taxon>Arthrobacter</taxon>
    </lineage>
</organism>
<dbReference type="PANTHER" id="PTHR34378">
    <property type="entry name" value="GLUTAMATE--CYSTEINE LIGASE, CHLOROPLASTIC"/>
    <property type="match status" value="1"/>
</dbReference>